<proteinExistence type="inferred from homology"/>
<evidence type="ECO:0000259" key="5">
    <source>
        <dbReference type="SMART" id="SM00856"/>
    </source>
</evidence>
<gene>
    <name evidence="6" type="ORF">RGQ29_021525</name>
</gene>
<evidence type="ECO:0000256" key="4">
    <source>
        <dbReference type="SAM" id="SignalP"/>
    </source>
</evidence>
<dbReference type="SUPFAM" id="SSF101148">
    <property type="entry name" value="Plant invertase/pectin methylesterase inhibitor"/>
    <property type="match status" value="1"/>
</dbReference>
<evidence type="ECO:0000256" key="1">
    <source>
        <dbReference type="ARBA" id="ARBA00022729"/>
    </source>
</evidence>
<dbReference type="Gene3D" id="1.20.140.40">
    <property type="entry name" value="Invertase/pectin methylesterase inhibitor family protein"/>
    <property type="match status" value="1"/>
</dbReference>
<evidence type="ECO:0000313" key="6">
    <source>
        <dbReference type="EMBL" id="KAK4591350.1"/>
    </source>
</evidence>
<dbReference type="AlphaFoldDB" id="A0AAN7FJ93"/>
<dbReference type="Proteomes" id="UP001324115">
    <property type="component" value="Unassembled WGS sequence"/>
</dbReference>
<keyword evidence="7" id="KW-1185">Reference proteome</keyword>
<keyword evidence="1 4" id="KW-0732">Signal</keyword>
<feature type="domain" description="Pectinesterase inhibitor" evidence="5">
    <location>
        <begin position="27"/>
        <end position="167"/>
    </location>
</feature>
<sequence>MASPISCLSILIIPLLVTSLFYHVSNADRALLGKVCKKSMDYDFCMSTLLSDPEGLTDVLYRLGLVSTSVSLKIISHVNGEIGNTLIGNTDPTYRTRILNCQTDIDEIYDKMELARNAAGTQSYAEEATILTSAQQKLTECNNQFESSPISKYTSKIVKVIDISFVIISMITSS</sequence>
<dbReference type="PANTHER" id="PTHR36710:SF18">
    <property type="entry name" value="PECTINESTERASE INHIBITOR 5-RELATED"/>
    <property type="match status" value="1"/>
</dbReference>
<dbReference type="InterPro" id="IPR006501">
    <property type="entry name" value="Pectinesterase_inhib_dom"/>
</dbReference>
<feature type="chain" id="PRO_5042985614" description="Pectinesterase inhibitor domain-containing protein" evidence="4">
    <location>
        <begin position="28"/>
        <end position="174"/>
    </location>
</feature>
<reference evidence="6 7" key="1">
    <citation type="journal article" date="2023" name="G3 (Bethesda)">
        <title>A haplotype-resolved chromosome-scale genome for Quercus rubra L. provides insights into the genetics of adaptive traits for red oak species.</title>
        <authorList>
            <person name="Kapoor B."/>
            <person name="Jenkins J."/>
            <person name="Schmutz J."/>
            <person name="Zhebentyayeva T."/>
            <person name="Kuelheim C."/>
            <person name="Coggeshall M."/>
            <person name="Heim C."/>
            <person name="Lasky J.R."/>
            <person name="Leites L."/>
            <person name="Islam-Faridi N."/>
            <person name="Romero-Severson J."/>
            <person name="DeLeo V.L."/>
            <person name="Lucas S.M."/>
            <person name="Lazic D."/>
            <person name="Gailing O."/>
            <person name="Carlson J."/>
            <person name="Staton M."/>
        </authorList>
    </citation>
    <scope>NUCLEOTIDE SEQUENCE [LARGE SCALE GENOMIC DNA]</scope>
    <source>
        <strain evidence="6">Pseudo-F2</strain>
    </source>
</reference>
<name>A0AAN7FJ93_QUERU</name>
<dbReference type="GO" id="GO:0004857">
    <property type="term" value="F:enzyme inhibitor activity"/>
    <property type="evidence" value="ECO:0007669"/>
    <property type="project" value="InterPro"/>
</dbReference>
<evidence type="ECO:0000256" key="3">
    <source>
        <dbReference type="ARBA" id="ARBA00038471"/>
    </source>
</evidence>
<evidence type="ECO:0000313" key="7">
    <source>
        <dbReference type="Proteomes" id="UP001324115"/>
    </source>
</evidence>
<dbReference type="SMART" id="SM00856">
    <property type="entry name" value="PMEI"/>
    <property type="match status" value="1"/>
</dbReference>
<dbReference type="InterPro" id="IPR052421">
    <property type="entry name" value="PCW_Enzyme_Inhibitor"/>
</dbReference>
<evidence type="ECO:0000256" key="2">
    <source>
        <dbReference type="ARBA" id="ARBA00023157"/>
    </source>
</evidence>
<protein>
    <recommendedName>
        <fullName evidence="5">Pectinesterase inhibitor domain-containing protein</fullName>
    </recommendedName>
</protein>
<dbReference type="Pfam" id="PF04043">
    <property type="entry name" value="PMEI"/>
    <property type="match status" value="1"/>
</dbReference>
<dbReference type="NCBIfam" id="TIGR01614">
    <property type="entry name" value="PME_inhib"/>
    <property type="match status" value="1"/>
</dbReference>
<organism evidence="6 7">
    <name type="scientific">Quercus rubra</name>
    <name type="common">Northern red oak</name>
    <name type="synonym">Quercus borealis</name>
    <dbReference type="NCBI Taxonomy" id="3512"/>
    <lineage>
        <taxon>Eukaryota</taxon>
        <taxon>Viridiplantae</taxon>
        <taxon>Streptophyta</taxon>
        <taxon>Embryophyta</taxon>
        <taxon>Tracheophyta</taxon>
        <taxon>Spermatophyta</taxon>
        <taxon>Magnoliopsida</taxon>
        <taxon>eudicotyledons</taxon>
        <taxon>Gunneridae</taxon>
        <taxon>Pentapetalae</taxon>
        <taxon>rosids</taxon>
        <taxon>fabids</taxon>
        <taxon>Fagales</taxon>
        <taxon>Fagaceae</taxon>
        <taxon>Quercus</taxon>
    </lineage>
</organism>
<keyword evidence="2" id="KW-1015">Disulfide bond</keyword>
<dbReference type="PANTHER" id="PTHR36710">
    <property type="entry name" value="PECTINESTERASE INHIBITOR-LIKE"/>
    <property type="match status" value="1"/>
</dbReference>
<accession>A0AAN7FJ93</accession>
<dbReference type="EMBL" id="JAXUIC010000005">
    <property type="protein sequence ID" value="KAK4591350.1"/>
    <property type="molecule type" value="Genomic_DNA"/>
</dbReference>
<comment type="similarity">
    <text evidence="3">Belongs to the PMEI family.</text>
</comment>
<comment type="caution">
    <text evidence="6">The sequence shown here is derived from an EMBL/GenBank/DDBJ whole genome shotgun (WGS) entry which is preliminary data.</text>
</comment>
<dbReference type="InterPro" id="IPR035513">
    <property type="entry name" value="Invertase/methylesterase_inhib"/>
</dbReference>
<feature type="signal peptide" evidence="4">
    <location>
        <begin position="1"/>
        <end position="27"/>
    </location>
</feature>